<evidence type="ECO:0000259" key="6">
    <source>
        <dbReference type="Pfam" id="PF01490"/>
    </source>
</evidence>
<dbReference type="Pfam" id="PF01490">
    <property type="entry name" value="Aa_trans"/>
    <property type="match status" value="1"/>
</dbReference>
<dbReference type="GO" id="GO:0015179">
    <property type="term" value="F:L-amino acid transmembrane transporter activity"/>
    <property type="evidence" value="ECO:0007669"/>
    <property type="project" value="TreeGrafter"/>
</dbReference>
<comment type="caution">
    <text evidence="8">The sequence shown here is derived from an EMBL/GenBank/DDBJ whole genome shotgun (WGS) entry which is preliminary data.</text>
</comment>
<evidence type="ECO:0000313" key="10">
    <source>
        <dbReference type="Proteomes" id="UP000284657"/>
    </source>
</evidence>
<dbReference type="OrthoDB" id="40134at2759"/>
<evidence type="ECO:0000313" key="9">
    <source>
        <dbReference type="Proteomes" id="UP000277300"/>
    </source>
</evidence>
<sequence>MCLIPMLKGGAGVAFAGCTGTITADVIRSAVIMYGMRGHPSVPPPQLRFEQIAGMFGSLSLAYNAGIVIPSLQRQHSDPSRIPRVVFATMGFISCLFLILASTAYSAVGCQITGNLLYSIYPDSSTGKDHIINDDRRSSKMSCISNADAENPYNGDFEAEAAEYRGANAFKYIVFRITMIVALVILSIVLKDHFSDMVNFVGASSITLISIVLPIVFFLRKLWHSIPMWEKAPALSVVVVCSLLGCYVMYTSGKALFAPSDSDTAFPYYDSEYENEIYYNNTAVHGMSA</sequence>
<keyword evidence="4 5" id="KW-0472">Membrane</keyword>
<reference evidence="9 10" key="1">
    <citation type="submission" date="2018-07" db="EMBL/GenBank/DDBJ databases">
        <title>Genome sequencing of oomycete isolates from Chile give support for New Zealand origin for Phytophthora kernoviae and make available the first Nothophytophthora sp. genome.</title>
        <authorList>
            <person name="Studholme D.J."/>
            <person name="Sanfuentes E."/>
            <person name="Panda P."/>
            <person name="Hill R."/>
            <person name="Sambles C."/>
            <person name="Grant M."/>
            <person name="Williams N.M."/>
            <person name="Mcdougal R.L."/>
        </authorList>
    </citation>
    <scope>NUCLEOTIDE SEQUENCE [LARGE SCALE GENOMIC DNA]</scope>
    <source>
        <strain evidence="8">Chile6</strain>
        <strain evidence="7">Chile7</strain>
    </source>
</reference>
<evidence type="ECO:0000256" key="2">
    <source>
        <dbReference type="ARBA" id="ARBA00022692"/>
    </source>
</evidence>
<dbReference type="EMBL" id="MBDO02000497">
    <property type="protein sequence ID" value="RLN54640.1"/>
    <property type="molecule type" value="Genomic_DNA"/>
</dbReference>
<evidence type="ECO:0000256" key="5">
    <source>
        <dbReference type="SAM" id="Phobius"/>
    </source>
</evidence>
<dbReference type="AlphaFoldDB" id="A0A3F2REC7"/>
<keyword evidence="3 5" id="KW-1133">Transmembrane helix</keyword>
<feature type="domain" description="Amino acid transporter transmembrane" evidence="6">
    <location>
        <begin position="170"/>
        <end position="249"/>
    </location>
</feature>
<feature type="transmembrane region" description="Helical" evidence="5">
    <location>
        <begin position="232"/>
        <end position="250"/>
    </location>
</feature>
<evidence type="ECO:0000256" key="4">
    <source>
        <dbReference type="ARBA" id="ARBA00023136"/>
    </source>
</evidence>
<dbReference type="PANTHER" id="PTHR22950">
    <property type="entry name" value="AMINO ACID TRANSPORTER"/>
    <property type="match status" value="1"/>
</dbReference>
<accession>A0A3F2REC7</accession>
<dbReference type="Proteomes" id="UP000284657">
    <property type="component" value="Unassembled WGS sequence"/>
</dbReference>
<organism evidence="8 9">
    <name type="scientific">Phytophthora kernoviae</name>
    <dbReference type="NCBI Taxonomy" id="325452"/>
    <lineage>
        <taxon>Eukaryota</taxon>
        <taxon>Sar</taxon>
        <taxon>Stramenopiles</taxon>
        <taxon>Oomycota</taxon>
        <taxon>Peronosporomycetes</taxon>
        <taxon>Peronosporales</taxon>
        <taxon>Peronosporaceae</taxon>
        <taxon>Phytophthora</taxon>
    </lineage>
</organism>
<name>A0A3F2REC7_9STRA</name>
<proteinExistence type="predicted"/>
<evidence type="ECO:0000313" key="7">
    <source>
        <dbReference type="EMBL" id="RLN53036.1"/>
    </source>
</evidence>
<feature type="transmembrane region" description="Helical" evidence="5">
    <location>
        <begin position="12"/>
        <end position="32"/>
    </location>
</feature>
<dbReference type="PANTHER" id="PTHR22950:SF349">
    <property type="entry name" value="AMINO ACID TRANSPORTER TRANSMEMBRANE DOMAIN-CONTAINING PROTEIN"/>
    <property type="match status" value="1"/>
</dbReference>
<protein>
    <recommendedName>
        <fullName evidence="6">Amino acid transporter transmembrane domain-containing protein</fullName>
    </recommendedName>
</protein>
<feature type="transmembrane region" description="Helical" evidence="5">
    <location>
        <begin position="197"/>
        <end position="220"/>
    </location>
</feature>
<dbReference type="EMBL" id="MBAD02001613">
    <property type="protein sequence ID" value="RLN53036.1"/>
    <property type="molecule type" value="Genomic_DNA"/>
</dbReference>
<gene>
    <name evidence="7" type="ORF">BBJ29_009353</name>
    <name evidence="8" type="ORF">BBP00_00008855</name>
</gene>
<feature type="transmembrane region" description="Helical" evidence="5">
    <location>
        <begin position="85"/>
        <end position="108"/>
    </location>
</feature>
<dbReference type="InterPro" id="IPR013057">
    <property type="entry name" value="AA_transpt_TM"/>
</dbReference>
<evidence type="ECO:0000256" key="1">
    <source>
        <dbReference type="ARBA" id="ARBA00004141"/>
    </source>
</evidence>
<evidence type="ECO:0000313" key="8">
    <source>
        <dbReference type="EMBL" id="RLN54640.1"/>
    </source>
</evidence>
<dbReference type="GO" id="GO:0005774">
    <property type="term" value="C:vacuolar membrane"/>
    <property type="evidence" value="ECO:0007669"/>
    <property type="project" value="TreeGrafter"/>
</dbReference>
<dbReference type="Proteomes" id="UP000277300">
    <property type="component" value="Unassembled WGS sequence"/>
</dbReference>
<feature type="transmembrane region" description="Helical" evidence="5">
    <location>
        <begin position="52"/>
        <end position="73"/>
    </location>
</feature>
<keyword evidence="2 5" id="KW-0812">Transmembrane</keyword>
<evidence type="ECO:0000256" key="3">
    <source>
        <dbReference type="ARBA" id="ARBA00022989"/>
    </source>
</evidence>
<comment type="subcellular location">
    <subcellularLocation>
        <location evidence="1">Membrane</location>
        <topology evidence="1">Multi-pass membrane protein</topology>
    </subcellularLocation>
</comment>
<feature type="transmembrane region" description="Helical" evidence="5">
    <location>
        <begin position="173"/>
        <end position="190"/>
    </location>
</feature>